<dbReference type="AlphaFoldDB" id="A0A8C3CH22"/>
<dbReference type="PRINTS" id="PR01217">
    <property type="entry name" value="PRICHEXTENSN"/>
</dbReference>
<dbReference type="InterPro" id="IPR051888">
    <property type="entry name" value="UPF0148_domain"/>
</dbReference>
<reference evidence="2" key="1">
    <citation type="submission" date="2025-08" db="UniProtKB">
        <authorList>
            <consortium name="Ensembl"/>
        </authorList>
    </citation>
    <scope>IDENTIFICATION</scope>
</reference>
<feature type="region of interest" description="Disordered" evidence="1">
    <location>
        <begin position="143"/>
        <end position="191"/>
    </location>
</feature>
<reference evidence="2" key="2">
    <citation type="submission" date="2025-09" db="UniProtKB">
        <authorList>
            <consortium name="Ensembl"/>
        </authorList>
    </citation>
    <scope>IDENTIFICATION</scope>
</reference>
<dbReference type="PANTHER" id="PTHR16537">
    <property type="entry name" value="SJOEGREN SYNDROME/SCLERODERMA AUTOANTIGEN 1"/>
    <property type="match status" value="1"/>
</dbReference>
<dbReference type="Pfam" id="PF06677">
    <property type="entry name" value="Auto_anti-p27"/>
    <property type="match status" value="1"/>
</dbReference>
<name>A0A8C3CH22_CAIMO</name>
<evidence type="ECO:0008006" key="4">
    <source>
        <dbReference type="Google" id="ProtNLM"/>
    </source>
</evidence>
<proteinExistence type="predicted"/>
<dbReference type="PANTHER" id="PTHR16537:SF1">
    <property type="entry name" value="PROTEIN ZNRD2"/>
    <property type="match status" value="1"/>
</dbReference>
<feature type="region of interest" description="Disordered" evidence="1">
    <location>
        <begin position="1"/>
        <end position="95"/>
    </location>
</feature>
<feature type="compositionally biased region" description="Pro residues" evidence="1">
    <location>
        <begin position="151"/>
        <end position="165"/>
    </location>
</feature>
<feature type="compositionally biased region" description="Basic and acidic residues" evidence="1">
    <location>
        <begin position="86"/>
        <end position="95"/>
    </location>
</feature>
<keyword evidence="3" id="KW-1185">Reference proteome</keyword>
<dbReference type="Ensembl" id="ENSCMMT00000022573.1">
    <property type="protein sequence ID" value="ENSCMMP00000020580.1"/>
    <property type="gene ID" value="ENSCMMG00000012972.1"/>
</dbReference>
<dbReference type="InterPro" id="IPR009563">
    <property type="entry name" value="SSSCA1"/>
</dbReference>
<organism evidence="2 3">
    <name type="scientific">Cairina moschata</name>
    <name type="common">Muscovy duck</name>
    <dbReference type="NCBI Taxonomy" id="8855"/>
    <lineage>
        <taxon>Eukaryota</taxon>
        <taxon>Metazoa</taxon>
        <taxon>Chordata</taxon>
        <taxon>Craniata</taxon>
        <taxon>Vertebrata</taxon>
        <taxon>Euteleostomi</taxon>
        <taxon>Archelosauria</taxon>
        <taxon>Archosauria</taxon>
        <taxon>Dinosauria</taxon>
        <taxon>Saurischia</taxon>
        <taxon>Theropoda</taxon>
        <taxon>Coelurosauria</taxon>
        <taxon>Aves</taxon>
        <taxon>Neognathae</taxon>
        <taxon>Galloanserae</taxon>
        <taxon>Anseriformes</taxon>
        <taxon>Anatidae</taxon>
        <taxon>Anatinae</taxon>
        <taxon>Cairina</taxon>
    </lineage>
</organism>
<evidence type="ECO:0000313" key="2">
    <source>
        <dbReference type="Ensembl" id="ENSCMMP00000020580.1"/>
    </source>
</evidence>
<evidence type="ECO:0000256" key="1">
    <source>
        <dbReference type="SAM" id="MobiDB-lite"/>
    </source>
</evidence>
<accession>A0A8C3CH22</accession>
<sequence>MTPRAPAVPPRRSRCLPVPAPPPVPFPPLPRPPPRAPHDPPPPPRRVPPGTGAPPLVPCPPPVTVPPPGAEAEAEPRWEPVPAAELRSRRERQDRVSQALGRFLLRGYRMLGSCCPRCGTILLQDKQQQLLCVTCHELDGERDGDALESPPAAPQPAPPCHPAAPRPEHCEGAASGRRGGVPHPAAPPPGPEVAAAAAAVLQKLGWAARELPRTASAEGSAQLCALVRACAEALRALRGLDAPPGTPPGPQTP</sequence>
<dbReference type="Proteomes" id="UP000694556">
    <property type="component" value="Unassembled WGS sequence"/>
</dbReference>
<protein>
    <recommendedName>
        <fullName evidence="4">Sjoegren syndrome/scleroderma autoantigen 1</fullName>
    </recommendedName>
</protein>
<evidence type="ECO:0000313" key="3">
    <source>
        <dbReference type="Proteomes" id="UP000694556"/>
    </source>
</evidence>
<feature type="compositionally biased region" description="Pro residues" evidence="1">
    <location>
        <begin position="18"/>
        <end position="69"/>
    </location>
</feature>